<dbReference type="WBParaSite" id="EVEC_0000748201-mRNA-1">
    <property type="protein sequence ID" value="EVEC_0000748201-mRNA-1"/>
    <property type="gene ID" value="EVEC_0000748201"/>
</dbReference>
<evidence type="ECO:0000313" key="2">
    <source>
        <dbReference type="Proteomes" id="UP000274131"/>
    </source>
</evidence>
<accession>A0A0N4VAI9</accession>
<dbReference type="AlphaFoldDB" id="A0A0N4VAI9"/>
<dbReference type="SUPFAM" id="SSF49899">
    <property type="entry name" value="Concanavalin A-like lectins/glucanases"/>
    <property type="match status" value="2"/>
</dbReference>
<evidence type="ECO:0000313" key="1">
    <source>
        <dbReference type="EMBL" id="VDD92252.1"/>
    </source>
</evidence>
<name>A0A0N4VAI9_ENTVE</name>
<protein>
    <submittedName>
        <fullName evidence="3">MAM domain-containing protein</fullName>
    </submittedName>
</protein>
<organism evidence="3">
    <name type="scientific">Enterobius vermicularis</name>
    <name type="common">Human pinworm</name>
    <dbReference type="NCBI Taxonomy" id="51028"/>
    <lineage>
        <taxon>Eukaryota</taxon>
        <taxon>Metazoa</taxon>
        <taxon>Ecdysozoa</taxon>
        <taxon>Nematoda</taxon>
        <taxon>Chromadorea</taxon>
        <taxon>Rhabditida</taxon>
        <taxon>Spirurina</taxon>
        <taxon>Oxyuridomorpha</taxon>
        <taxon>Oxyuroidea</taxon>
        <taxon>Oxyuridae</taxon>
        <taxon>Enterobius</taxon>
    </lineage>
</organism>
<proteinExistence type="predicted"/>
<dbReference type="InterPro" id="IPR013320">
    <property type="entry name" value="ConA-like_dom_sf"/>
</dbReference>
<keyword evidence="2" id="KW-1185">Reference proteome</keyword>
<gene>
    <name evidence="1" type="ORF">EVEC_LOCUS7003</name>
</gene>
<reference evidence="3" key="1">
    <citation type="submission" date="2016-04" db="UniProtKB">
        <authorList>
            <consortium name="WormBaseParasite"/>
        </authorList>
    </citation>
    <scope>IDENTIFICATION</scope>
</reference>
<dbReference type="Gene3D" id="2.60.120.200">
    <property type="match status" value="2"/>
</dbReference>
<dbReference type="Proteomes" id="UP000274131">
    <property type="component" value="Unassembled WGS sequence"/>
</dbReference>
<dbReference type="OrthoDB" id="5853260at2759"/>
<dbReference type="EMBL" id="UXUI01008735">
    <property type="protein sequence ID" value="VDD92252.1"/>
    <property type="molecule type" value="Genomic_DNA"/>
</dbReference>
<reference evidence="1 2" key="2">
    <citation type="submission" date="2018-10" db="EMBL/GenBank/DDBJ databases">
        <authorList>
            <consortium name="Pathogen Informatics"/>
        </authorList>
    </citation>
    <scope>NUCLEOTIDE SEQUENCE [LARGE SCALE GENOMIC DNA]</scope>
</reference>
<sequence>FTESCAPPPGLIGLSPTSAFTTRSRALGEQIEKATLISSANIINAPIREASDLLCYDFDDSCHWHNMEFGIDKLTWYQGAGTLDPSRLQVILSIFLKISTSTSTSPEGTYAIVATDSVKLPRNEAVLVSDVIECQKGSAELRFMYWSSPDVQITVCTKRTTRIYPDFDFCNPPIETGDPGPAFLIINNVDQQPFQIFIRASNFVFRAPNLEGGFAIIDNIEYYGELCSGSLNFVTDTTDEQVPDESTHVDYGDHHFAFPETPNSLDSKVPYETFEVEEFTSDPLLAPITTSPFATSLTSMKNNMAVARDFVVKITDTGPLLTLCNTLHCNFSTSPCNHYVRGSEWRLSHGPVGKSSRGIGGDASQLPYNPDGAFVYIKGPVDRTRLIIPPFVAKAKFYFAFWYHKSSKYNKLRVLTKRNDEEFEHTLYMAPENNKNSRKWFKEIRILPAGPYDYIAFEAGDLDKDDYVAVDQLTVLDGARNSICTPTTLSTSL</sequence>
<evidence type="ECO:0000313" key="3">
    <source>
        <dbReference type="WBParaSite" id="EVEC_0000748201-mRNA-1"/>
    </source>
</evidence>